<evidence type="ECO:0000256" key="1">
    <source>
        <dbReference type="SAM" id="Phobius"/>
    </source>
</evidence>
<reference evidence="2" key="2">
    <citation type="submission" date="2021-05" db="EMBL/GenBank/DDBJ databases">
        <title>Protein family content uncovers lineage relationships and bacterial pathway maintenance mechanisms in DPANN archaea.</title>
        <authorList>
            <person name="Castelle C.J."/>
            <person name="Meheust R."/>
            <person name="Jaffe A.L."/>
            <person name="Seitz K."/>
            <person name="Gong X."/>
            <person name="Baker B.J."/>
            <person name="Banfield J.F."/>
        </authorList>
    </citation>
    <scope>NUCLEOTIDE SEQUENCE</scope>
    <source>
        <strain evidence="2">RIFCSPHIGHO2_01_FULL_AR10_44_11</strain>
    </source>
</reference>
<sequence>MDTFTFLIAVILIMIAMQYNQTWVIFGAVGILILSMRSLTTIVMLIITVLVLFAIKGTNMTAYWPFIVFGLVILSLAMGLGKKPEQPEYYAPDLMGGLGGLGGGEGM</sequence>
<dbReference type="Proteomes" id="UP000677687">
    <property type="component" value="Unassembled WGS sequence"/>
</dbReference>
<name>A0A8T4KV56_9ARCH</name>
<keyword evidence="1" id="KW-0812">Transmembrane</keyword>
<proteinExistence type="predicted"/>
<reference evidence="2" key="1">
    <citation type="submission" date="2021-03" db="EMBL/GenBank/DDBJ databases">
        <authorList>
            <person name="Jaffe A."/>
        </authorList>
    </citation>
    <scope>NUCLEOTIDE SEQUENCE</scope>
    <source>
        <strain evidence="2">RIFCSPHIGHO2_01_FULL_AR10_44_11</strain>
    </source>
</reference>
<accession>A0A8T4KV56</accession>
<evidence type="ECO:0000313" key="2">
    <source>
        <dbReference type="EMBL" id="MBS3057412.1"/>
    </source>
</evidence>
<evidence type="ECO:0000313" key="3">
    <source>
        <dbReference type="Proteomes" id="UP000677687"/>
    </source>
</evidence>
<dbReference type="AlphaFoldDB" id="A0A8T4KV56"/>
<keyword evidence="1" id="KW-1133">Transmembrane helix</keyword>
<feature type="transmembrane region" description="Helical" evidence="1">
    <location>
        <begin position="6"/>
        <end position="32"/>
    </location>
</feature>
<comment type="caution">
    <text evidence="2">The sequence shown here is derived from an EMBL/GenBank/DDBJ whole genome shotgun (WGS) entry which is preliminary data.</text>
</comment>
<protein>
    <submittedName>
        <fullName evidence="2">Uncharacterized protein</fullName>
    </submittedName>
</protein>
<feature type="transmembrane region" description="Helical" evidence="1">
    <location>
        <begin position="62"/>
        <end position="80"/>
    </location>
</feature>
<gene>
    <name evidence="2" type="ORF">J4415_02180</name>
</gene>
<feature type="transmembrane region" description="Helical" evidence="1">
    <location>
        <begin position="39"/>
        <end position="56"/>
    </location>
</feature>
<organism evidence="2 3">
    <name type="scientific">Candidatus Iainarchaeum sp</name>
    <dbReference type="NCBI Taxonomy" id="3101447"/>
    <lineage>
        <taxon>Archaea</taxon>
        <taxon>Candidatus Iainarchaeota</taxon>
        <taxon>Candidatus Iainarchaeia</taxon>
        <taxon>Candidatus Iainarchaeales</taxon>
        <taxon>Candidatus Iainarchaeaceae</taxon>
        <taxon>Candidatus Iainarchaeum</taxon>
    </lineage>
</organism>
<dbReference type="EMBL" id="JAGVWD010000031">
    <property type="protein sequence ID" value="MBS3057412.1"/>
    <property type="molecule type" value="Genomic_DNA"/>
</dbReference>
<keyword evidence="1" id="KW-0472">Membrane</keyword>